<evidence type="ECO:0008006" key="4">
    <source>
        <dbReference type="Google" id="ProtNLM"/>
    </source>
</evidence>
<reference evidence="2 3" key="1">
    <citation type="submission" date="2020-01" db="EMBL/GenBank/DDBJ databases">
        <authorList>
            <person name="Kim M.K."/>
        </authorList>
    </citation>
    <scope>NUCLEOTIDE SEQUENCE [LARGE SCALE GENOMIC DNA]</scope>
    <source>
        <strain evidence="2 3">BT213</strain>
    </source>
</reference>
<proteinExistence type="predicted"/>
<evidence type="ECO:0000256" key="1">
    <source>
        <dbReference type="SAM" id="SignalP"/>
    </source>
</evidence>
<sequence>MKSRLICLLLLLCGTTACLELGSDTEKATPKTECQVISSNTSFSRYGSNYSYNLIYTFNSAGLLTHISSPDTSAVNIRFGYDAQQRLITEQFASYTWTSTYNEQGQLAKQTRSFEVSEGRFEIYFLEHYYNLAGKLAESRYYAQEPNGDVLLYTYHYSYTDGKMSGIEKLSAQDSRHYKATFTTDDRKKPLPSLSMHLLFMFRDEHLPVMGILPGNITSFTNLQATDDPDFEAYTTNITYNDAGYPTTIVKTYAGGGTERTVYTYSCR</sequence>
<comment type="caution">
    <text evidence="2">The sequence shown here is derived from an EMBL/GenBank/DDBJ whole genome shotgun (WGS) entry which is preliminary data.</text>
</comment>
<dbReference type="EMBL" id="JAAEAA010000008">
    <property type="protein sequence ID" value="NDK55811.1"/>
    <property type="molecule type" value="Genomic_DNA"/>
</dbReference>
<accession>A0A6B2H0G8</accession>
<dbReference type="Proteomes" id="UP000478546">
    <property type="component" value="Unassembled WGS sequence"/>
</dbReference>
<feature type="chain" id="PRO_5025383935" description="YD repeat-containing protein" evidence="1">
    <location>
        <begin position="20"/>
        <end position="268"/>
    </location>
</feature>
<organism evidence="2 3">
    <name type="scientific">Pontibacter fetidus</name>
    <dbReference type="NCBI Taxonomy" id="2700082"/>
    <lineage>
        <taxon>Bacteria</taxon>
        <taxon>Pseudomonadati</taxon>
        <taxon>Bacteroidota</taxon>
        <taxon>Cytophagia</taxon>
        <taxon>Cytophagales</taxon>
        <taxon>Hymenobacteraceae</taxon>
        <taxon>Pontibacter</taxon>
    </lineage>
</organism>
<dbReference type="Gene3D" id="2.180.10.10">
    <property type="entry name" value="RHS repeat-associated core"/>
    <property type="match status" value="1"/>
</dbReference>
<dbReference type="PROSITE" id="PS51257">
    <property type="entry name" value="PROKAR_LIPOPROTEIN"/>
    <property type="match status" value="1"/>
</dbReference>
<gene>
    <name evidence="2" type="ORF">GWO68_07780</name>
</gene>
<evidence type="ECO:0000313" key="3">
    <source>
        <dbReference type="Proteomes" id="UP000478546"/>
    </source>
</evidence>
<name>A0A6B2H0G8_9BACT</name>
<dbReference type="RefSeq" id="WP_162345875.1">
    <property type="nucleotide sequence ID" value="NZ_JAAEAA010000008.1"/>
</dbReference>
<dbReference type="AlphaFoldDB" id="A0A6B2H0G8"/>
<protein>
    <recommendedName>
        <fullName evidence="4">YD repeat-containing protein</fullName>
    </recommendedName>
</protein>
<keyword evidence="1" id="KW-0732">Signal</keyword>
<keyword evidence="3" id="KW-1185">Reference proteome</keyword>
<evidence type="ECO:0000313" key="2">
    <source>
        <dbReference type="EMBL" id="NDK55811.1"/>
    </source>
</evidence>
<feature type="signal peptide" evidence="1">
    <location>
        <begin position="1"/>
        <end position="19"/>
    </location>
</feature>